<dbReference type="EMBL" id="VSWD01000006">
    <property type="protein sequence ID" value="KAK3099638.1"/>
    <property type="molecule type" value="Genomic_DNA"/>
</dbReference>
<evidence type="ECO:0000313" key="4">
    <source>
        <dbReference type="Proteomes" id="UP001186944"/>
    </source>
</evidence>
<feature type="transmembrane region" description="Helical" evidence="2">
    <location>
        <begin position="104"/>
        <end position="127"/>
    </location>
</feature>
<keyword evidence="2" id="KW-0812">Transmembrane</keyword>
<feature type="region of interest" description="Disordered" evidence="1">
    <location>
        <begin position="1"/>
        <end position="41"/>
    </location>
</feature>
<feature type="transmembrane region" description="Helical" evidence="2">
    <location>
        <begin position="148"/>
        <end position="178"/>
    </location>
</feature>
<name>A0AA88Y704_PINIB</name>
<reference evidence="3" key="1">
    <citation type="submission" date="2019-08" db="EMBL/GenBank/DDBJ databases">
        <title>The improved chromosome-level genome for the pearl oyster Pinctada fucata martensii using PacBio sequencing and Hi-C.</title>
        <authorList>
            <person name="Zheng Z."/>
        </authorList>
    </citation>
    <scope>NUCLEOTIDE SEQUENCE</scope>
    <source>
        <strain evidence="3">ZZ-2019</strain>
        <tissue evidence="3">Adductor muscle</tissue>
    </source>
</reference>
<comment type="caution">
    <text evidence="3">The sequence shown here is derived from an EMBL/GenBank/DDBJ whole genome shotgun (WGS) entry which is preliminary data.</text>
</comment>
<dbReference type="PANTHER" id="PTHR11683">
    <property type="entry name" value="MYELIN PROTEOLIPID"/>
    <property type="match status" value="1"/>
</dbReference>
<feature type="compositionally biased region" description="Basic and acidic residues" evidence="1">
    <location>
        <begin position="27"/>
        <end position="41"/>
    </location>
</feature>
<dbReference type="GO" id="GO:0031175">
    <property type="term" value="P:neuron projection development"/>
    <property type="evidence" value="ECO:0007669"/>
    <property type="project" value="TreeGrafter"/>
</dbReference>
<dbReference type="AlphaFoldDB" id="A0AA88Y704"/>
<dbReference type="Proteomes" id="UP001186944">
    <property type="component" value="Unassembled WGS sequence"/>
</dbReference>
<feature type="transmembrane region" description="Helical" evidence="2">
    <location>
        <begin position="219"/>
        <end position="243"/>
    </location>
</feature>
<accession>A0AA88Y704</accession>
<dbReference type="Pfam" id="PF01275">
    <property type="entry name" value="Myelin_PLP"/>
    <property type="match status" value="1"/>
</dbReference>
<dbReference type="PANTHER" id="PTHR11683:SF12">
    <property type="entry name" value="M6, ISOFORM F"/>
    <property type="match status" value="1"/>
</dbReference>
<evidence type="ECO:0000313" key="3">
    <source>
        <dbReference type="EMBL" id="KAK3099638.1"/>
    </source>
</evidence>
<evidence type="ECO:0008006" key="5">
    <source>
        <dbReference type="Google" id="ProtNLM"/>
    </source>
</evidence>
<evidence type="ECO:0000256" key="2">
    <source>
        <dbReference type="SAM" id="Phobius"/>
    </source>
</evidence>
<dbReference type="InterPro" id="IPR001614">
    <property type="entry name" value="Myelin_PLP"/>
</dbReference>
<dbReference type="GO" id="GO:0005886">
    <property type="term" value="C:plasma membrane"/>
    <property type="evidence" value="ECO:0007669"/>
    <property type="project" value="TreeGrafter"/>
</dbReference>
<feature type="transmembrane region" description="Helical" evidence="2">
    <location>
        <begin position="62"/>
        <end position="84"/>
    </location>
</feature>
<sequence length="279" mass="31205">MEADSPWESMRAEQENGELLSVDEREEAAGREEREEEKVSVKEARSENCGDRVLHCLSQVPCASLIAWIILLTGLGGLTGSLLIGVQKTRDFLDMDDLFWFLEYTLIGVVVGMFVIGTILLCVGHISTDPTSRHLFHTTKKNYCAQGLNIFMLVFSYLLGICWIVVTAILGVPVYLLLNYILIRDDVTSFNLVHYGLGNITVQGENDLDNYRNEAKQEIISYSAAFISSLLIAISMIHFMLVLSANIKHLRESRFATLHAYDVDDTANSKTPMVADTTM</sequence>
<gene>
    <name evidence="3" type="ORF">FSP39_007353</name>
</gene>
<keyword evidence="4" id="KW-1185">Reference proteome</keyword>
<protein>
    <recommendedName>
        <fullName evidence="5">Neuronal membrane glycoprotein M6-b</fullName>
    </recommendedName>
</protein>
<proteinExistence type="predicted"/>
<keyword evidence="2" id="KW-0472">Membrane</keyword>
<evidence type="ECO:0000256" key="1">
    <source>
        <dbReference type="SAM" id="MobiDB-lite"/>
    </source>
</evidence>
<organism evidence="3 4">
    <name type="scientific">Pinctada imbricata</name>
    <name type="common">Atlantic pearl-oyster</name>
    <name type="synonym">Pinctada martensii</name>
    <dbReference type="NCBI Taxonomy" id="66713"/>
    <lineage>
        <taxon>Eukaryota</taxon>
        <taxon>Metazoa</taxon>
        <taxon>Spiralia</taxon>
        <taxon>Lophotrochozoa</taxon>
        <taxon>Mollusca</taxon>
        <taxon>Bivalvia</taxon>
        <taxon>Autobranchia</taxon>
        <taxon>Pteriomorphia</taxon>
        <taxon>Pterioida</taxon>
        <taxon>Pterioidea</taxon>
        <taxon>Pteriidae</taxon>
        <taxon>Pinctada</taxon>
    </lineage>
</organism>
<keyword evidence="2" id="KW-1133">Transmembrane helix</keyword>